<keyword evidence="2" id="KW-0812">Transmembrane</keyword>
<accession>A0A9P5VLG5</accession>
<name>A0A9P5VLG5_9FUNG</name>
<keyword evidence="2" id="KW-0472">Membrane</keyword>
<dbReference type="EMBL" id="JAAAUY010000369">
    <property type="protein sequence ID" value="KAF9330800.1"/>
    <property type="molecule type" value="Genomic_DNA"/>
</dbReference>
<comment type="caution">
    <text evidence="3">The sequence shown here is derived from an EMBL/GenBank/DDBJ whole genome shotgun (WGS) entry which is preliminary data.</text>
</comment>
<reference evidence="3" key="1">
    <citation type="journal article" date="2020" name="Fungal Divers.">
        <title>Resolving the Mortierellaceae phylogeny through synthesis of multi-gene phylogenetics and phylogenomics.</title>
        <authorList>
            <person name="Vandepol N."/>
            <person name="Liber J."/>
            <person name="Desiro A."/>
            <person name="Na H."/>
            <person name="Kennedy M."/>
            <person name="Barry K."/>
            <person name="Grigoriev I.V."/>
            <person name="Miller A.N."/>
            <person name="O'Donnell K."/>
            <person name="Stajich J.E."/>
            <person name="Bonito G."/>
        </authorList>
    </citation>
    <scope>NUCLEOTIDE SEQUENCE</scope>
    <source>
        <strain evidence="3">NVP1</strain>
    </source>
</reference>
<evidence type="ECO:0000313" key="4">
    <source>
        <dbReference type="Proteomes" id="UP000696485"/>
    </source>
</evidence>
<keyword evidence="2" id="KW-1133">Transmembrane helix</keyword>
<sequence length="264" mass="29353">MSYCPYGNCYDDRLQNILIAGIVVLGIAVVAGIILCIHALKAKRHKVAASASSSAERGLPMMVVQGTGTGPDGQPYQQQIQVQGPFFMTSQRGSNGEELVMVPRRLLVQFQQQQQQQQQQEQQQLQRQLQQLLQQQQQQQQQRQQQSRQQSQQHQYQLPSVVPPNNTAHLPQVLQRGDKAQMEDQQDQEQQQQPQPNLNAHSQATVPAMSQRKFEKSVKVEHEDDDGGAGVGTSSDVVVVHQVPSSSGSENKSDENKGDKASTQ</sequence>
<keyword evidence="4" id="KW-1185">Reference proteome</keyword>
<gene>
    <name evidence="3" type="ORF">BG006_006261</name>
</gene>
<dbReference type="AlphaFoldDB" id="A0A9P5VLG5"/>
<feature type="transmembrane region" description="Helical" evidence="2">
    <location>
        <begin position="17"/>
        <end position="40"/>
    </location>
</feature>
<feature type="region of interest" description="Disordered" evidence="1">
    <location>
        <begin position="144"/>
        <end position="264"/>
    </location>
</feature>
<evidence type="ECO:0000256" key="1">
    <source>
        <dbReference type="SAM" id="MobiDB-lite"/>
    </source>
</evidence>
<evidence type="ECO:0000313" key="3">
    <source>
        <dbReference type="EMBL" id="KAF9330800.1"/>
    </source>
</evidence>
<organism evidence="3 4">
    <name type="scientific">Podila minutissima</name>
    <dbReference type="NCBI Taxonomy" id="64525"/>
    <lineage>
        <taxon>Eukaryota</taxon>
        <taxon>Fungi</taxon>
        <taxon>Fungi incertae sedis</taxon>
        <taxon>Mucoromycota</taxon>
        <taxon>Mortierellomycotina</taxon>
        <taxon>Mortierellomycetes</taxon>
        <taxon>Mortierellales</taxon>
        <taxon>Mortierellaceae</taxon>
        <taxon>Podila</taxon>
    </lineage>
</organism>
<evidence type="ECO:0000256" key="2">
    <source>
        <dbReference type="SAM" id="Phobius"/>
    </source>
</evidence>
<proteinExistence type="predicted"/>
<dbReference type="Proteomes" id="UP000696485">
    <property type="component" value="Unassembled WGS sequence"/>
</dbReference>
<protein>
    <submittedName>
        <fullName evidence="3">Uncharacterized protein</fullName>
    </submittedName>
</protein>
<feature type="compositionally biased region" description="Basic and acidic residues" evidence="1">
    <location>
        <begin position="212"/>
        <end position="222"/>
    </location>
</feature>
<feature type="compositionally biased region" description="Low complexity" evidence="1">
    <location>
        <begin position="144"/>
        <end position="158"/>
    </location>
</feature>
<feature type="compositionally biased region" description="Basic and acidic residues" evidence="1">
    <location>
        <begin position="251"/>
        <end position="264"/>
    </location>
</feature>